<proteinExistence type="inferred from homology"/>
<evidence type="ECO:0000256" key="2">
    <source>
        <dbReference type="SAM" id="Coils"/>
    </source>
</evidence>
<sequence>MDLLIIMTYAAFAYGCFKIFKIPVNKWTVPTAVLGGVFIVAGLVLTMNYNHPYTYVAQKAVIGVPIIAQVSGVVSEVPVTPNQPLKAGEVLFRIDPTIYQARVDRLQADLITATQAVAAQRDQLDASKAQVAQARAERDRAMKDLARYQKASNKTVNPFTEQEATNAKQAYLAQEARLSAALAQQQQIESQLNAIVNGENASVVSLKAQLREAQYNLQQTEVKALTDGYVTQVLLSKGSFVNSMPFRPAMFFIPKQGRSVMASFRQNSLLRVKAGDEAEVVFTGIPGTVFHGKVKQVLPAIPEGVYQAQTQLQTISFDRRNGILAEIELDPAIDEYDLPDGVAAQVAIYTDHFAHVAVMRKVLLRMTGWMHYLYLDH</sequence>
<dbReference type="PANTHER" id="PTHR30386:SF18">
    <property type="entry name" value="INNER MEMBRANE PROTEIN YIAV-RELATED"/>
    <property type="match status" value="1"/>
</dbReference>
<accession>A0ABV8CME3</accession>
<protein>
    <submittedName>
        <fullName evidence="5">HlyD family secretion protein</fullName>
    </submittedName>
</protein>
<dbReference type="InterPro" id="IPR050739">
    <property type="entry name" value="MFP"/>
</dbReference>
<reference evidence="6" key="1">
    <citation type="journal article" date="2019" name="Int. J. Syst. Evol. Microbiol.">
        <title>The Global Catalogue of Microorganisms (GCM) 10K type strain sequencing project: providing services to taxonomists for standard genome sequencing and annotation.</title>
        <authorList>
            <consortium name="The Broad Institute Genomics Platform"/>
            <consortium name="The Broad Institute Genome Sequencing Center for Infectious Disease"/>
            <person name="Wu L."/>
            <person name="Ma J."/>
        </authorList>
    </citation>
    <scope>NUCLEOTIDE SEQUENCE [LARGE SCALE GENOMIC DNA]</scope>
    <source>
        <strain evidence="6">CCUG 54939</strain>
    </source>
</reference>
<evidence type="ECO:0000256" key="1">
    <source>
        <dbReference type="ARBA" id="ARBA00009477"/>
    </source>
</evidence>
<evidence type="ECO:0000256" key="3">
    <source>
        <dbReference type="SAM" id="Phobius"/>
    </source>
</evidence>
<keyword evidence="3" id="KW-0812">Transmembrane</keyword>
<dbReference type="Gene3D" id="1.10.287.470">
    <property type="entry name" value="Helix hairpin bin"/>
    <property type="match status" value="1"/>
</dbReference>
<dbReference type="PANTHER" id="PTHR30386">
    <property type="entry name" value="MEMBRANE FUSION SUBUNIT OF EMRAB-TOLC MULTIDRUG EFFLUX PUMP"/>
    <property type="match status" value="1"/>
</dbReference>
<name>A0ABV8CME3_9GAMM</name>
<feature type="coiled-coil region" evidence="2">
    <location>
        <begin position="117"/>
        <end position="151"/>
    </location>
</feature>
<dbReference type="EMBL" id="JBHSAF010000006">
    <property type="protein sequence ID" value="MFC3913256.1"/>
    <property type="molecule type" value="Genomic_DNA"/>
</dbReference>
<dbReference type="InterPro" id="IPR058625">
    <property type="entry name" value="MdtA-like_BSH"/>
</dbReference>
<feature type="transmembrane region" description="Helical" evidence="3">
    <location>
        <begin position="29"/>
        <end position="49"/>
    </location>
</feature>
<dbReference type="Gene3D" id="2.40.30.170">
    <property type="match status" value="1"/>
</dbReference>
<dbReference type="Proteomes" id="UP001595692">
    <property type="component" value="Unassembled WGS sequence"/>
</dbReference>
<evidence type="ECO:0000259" key="4">
    <source>
        <dbReference type="Pfam" id="PF25917"/>
    </source>
</evidence>
<dbReference type="SUPFAM" id="SSF111369">
    <property type="entry name" value="HlyD-like secretion proteins"/>
    <property type="match status" value="2"/>
</dbReference>
<dbReference type="Gene3D" id="2.40.50.100">
    <property type="match status" value="1"/>
</dbReference>
<dbReference type="Pfam" id="PF25917">
    <property type="entry name" value="BSH_RND"/>
    <property type="match status" value="1"/>
</dbReference>
<comment type="caution">
    <text evidence="5">The sequence shown here is derived from an EMBL/GenBank/DDBJ whole genome shotgun (WGS) entry which is preliminary data.</text>
</comment>
<keyword evidence="2" id="KW-0175">Coiled coil</keyword>
<evidence type="ECO:0000313" key="6">
    <source>
        <dbReference type="Proteomes" id="UP001595692"/>
    </source>
</evidence>
<evidence type="ECO:0000313" key="5">
    <source>
        <dbReference type="EMBL" id="MFC3913256.1"/>
    </source>
</evidence>
<keyword evidence="3" id="KW-1133">Transmembrane helix</keyword>
<dbReference type="RefSeq" id="WP_377151524.1">
    <property type="nucleotide sequence ID" value="NZ_JBHSAF010000006.1"/>
</dbReference>
<keyword evidence="6" id="KW-1185">Reference proteome</keyword>
<gene>
    <name evidence="5" type="ORF">ACFOSS_07245</name>
</gene>
<comment type="similarity">
    <text evidence="1">Belongs to the membrane fusion protein (MFP) (TC 8.A.1) family.</text>
</comment>
<organism evidence="5 6">
    <name type="scientific">Pseudaeromonas sharmana</name>
    <dbReference type="NCBI Taxonomy" id="328412"/>
    <lineage>
        <taxon>Bacteria</taxon>
        <taxon>Pseudomonadati</taxon>
        <taxon>Pseudomonadota</taxon>
        <taxon>Gammaproteobacteria</taxon>
        <taxon>Aeromonadales</taxon>
        <taxon>Aeromonadaceae</taxon>
        <taxon>Pseudaeromonas</taxon>
    </lineage>
</organism>
<feature type="domain" description="Multidrug resistance protein MdtA-like barrel-sandwich hybrid" evidence="4">
    <location>
        <begin position="64"/>
        <end position="243"/>
    </location>
</feature>
<keyword evidence="3" id="KW-0472">Membrane</keyword>